<evidence type="ECO:0000256" key="2">
    <source>
        <dbReference type="ARBA" id="ARBA00022741"/>
    </source>
</evidence>
<evidence type="ECO:0000313" key="7">
    <source>
        <dbReference type="EMBL" id="PPB72478.1"/>
    </source>
</evidence>
<dbReference type="EC" id="6.3.5.5" evidence="6"/>
<evidence type="ECO:0000259" key="5">
    <source>
        <dbReference type="PROSITE" id="PS50975"/>
    </source>
</evidence>
<keyword evidence="1 6" id="KW-0436">Ligase</keyword>
<reference evidence="6 8" key="1">
    <citation type="submission" date="2015-11" db="EMBL/GenBank/DDBJ databases">
        <authorList>
            <consortium name="Pathogen Informatics"/>
        </authorList>
    </citation>
    <scope>NUCLEOTIDE SEQUENCE [LARGE SCALE GENOMIC DNA]</scope>
    <source>
        <strain evidence="6 8">006A-0059</strain>
    </source>
</reference>
<dbReference type="Gene3D" id="3.30.470.20">
    <property type="entry name" value="ATP-grasp fold, B domain"/>
    <property type="match status" value="1"/>
</dbReference>
<organism evidence="6 8">
    <name type="scientific">Campylobacter hyointestinalis subsp. hyointestinalis</name>
    <dbReference type="NCBI Taxonomy" id="91352"/>
    <lineage>
        <taxon>Bacteria</taxon>
        <taxon>Pseudomonadati</taxon>
        <taxon>Campylobacterota</taxon>
        <taxon>Epsilonproteobacteria</taxon>
        <taxon>Campylobacterales</taxon>
        <taxon>Campylobacteraceae</taxon>
        <taxon>Campylobacter</taxon>
    </lineage>
</organism>
<dbReference type="PANTHER" id="PTHR43585:SF2">
    <property type="entry name" value="ATP-GRASP ENZYME FSQD"/>
    <property type="match status" value="1"/>
</dbReference>
<dbReference type="PROSITE" id="PS50975">
    <property type="entry name" value="ATP_GRASP"/>
    <property type="match status" value="1"/>
</dbReference>
<dbReference type="InterPro" id="IPR052032">
    <property type="entry name" value="ATP-dep_AA_Ligase"/>
</dbReference>
<keyword evidence="2 4" id="KW-0547">Nucleotide-binding</keyword>
<reference evidence="7 9" key="2">
    <citation type="submission" date="2017-06" db="EMBL/GenBank/DDBJ databases">
        <title>Updating the genomic taxonomy and epidemiology of Campylobacter hyointestinalis; discovery in New Zealand farmed ruminants.</title>
        <authorList>
            <person name="Wilkinson D.A."/>
            <person name="Fayaz A."/>
            <person name="Biggs P.J."/>
            <person name="Midwinter A.C."/>
        </authorList>
    </citation>
    <scope>NUCLEOTIDE SEQUENCE [LARGE SCALE GENOMIC DNA]</scope>
    <source>
        <strain evidence="7 9">S1614a</strain>
    </source>
</reference>
<evidence type="ECO:0000256" key="4">
    <source>
        <dbReference type="PROSITE-ProRule" id="PRU00409"/>
    </source>
</evidence>
<sequence length="256" mass="29658">MNINKLKFPLVVKPSDRSAGRGVVKVNNTEELKIAYKNAKSLSNNGIVLVEEVLDGKQFSVETISENGIHIIVAITEEFFRQGKYEDDFLEVGHLIPARLNNKEKSKIQKETLKILDAFEIKFGACHIELKLDINGVKIIEIASRMGGWRNTLIRDAYGYNINEMLLNVSLNKKMKFKEQKNKFNAIVNFIFTKDDFEHYKWTRKKYPEFISDDFVNAKDDTKFFYASDLLCSNGFYYLKIPPKTDMKQFLPKGYK</sequence>
<evidence type="ECO:0000313" key="6">
    <source>
        <dbReference type="EMBL" id="CUU77576.1"/>
    </source>
</evidence>
<evidence type="ECO:0000313" key="9">
    <source>
        <dbReference type="Proteomes" id="UP000239685"/>
    </source>
</evidence>
<feature type="domain" description="ATP-grasp" evidence="5">
    <location>
        <begin position="3"/>
        <end position="171"/>
    </location>
</feature>
<dbReference type="SUPFAM" id="SSF56059">
    <property type="entry name" value="Glutathione synthetase ATP-binding domain-like"/>
    <property type="match status" value="1"/>
</dbReference>
<evidence type="ECO:0000256" key="3">
    <source>
        <dbReference type="ARBA" id="ARBA00022840"/>
    </source>
</evidence>
<gene>
    <name evidence="6" type="primary">carB_2</name>
    <name evidence="7" type="ORF">CDQ78_02660</name>
    <name evidence="6" type="ORF">ERS686654_00872</name>
</gene>
<name>A0A0S4RU50_CAMHY</name>
<dbReference type="EMBL" id="NIQP01000002">
    <property type="protein sequence ID" value="PPB72478.1"/>
    <property type="molecule type" value="Genomic_DNA"/>
</dbReference>
<evidence type="ECO:0000256" key="1">
    <source>
        <dbReference type="ARBA" id="ARBA00022598"/>
    </source>
</evidence>
<accession>A0A855NAQ3</accession>
<comment type="caution">
    <text evidence="6">The sequence shown here is derived from an EMBL/GenBank/DDBJ whole genome shotgun (WGS) entry which is preliminary data.</text>
</comment>
<evidence type="ECO:0000313" key="8">
    <source>
        <dbReference type="Proteomes" id="UP000052237"/>
    </source>
</evidence>
<dbReference type="InterPro" id="IPR011761">
    <property type="entry name" value="ATP-grasp"/>
</dbReference>
<dbReference type="PANTHER" id="PTHR43585">
    <property type="entry name" value="FUMIPYRROLE BIOSYNTHESIS PROTEIN C"/>
    <property type="match status" value="1"/>
</dbReference>
<dbReference type="GO" id="GO:0004088">
    <property type="term" value="F:carbamoyl-phosphate synthase (glutamine-hydrolyzing) activity"/>
    <property type="evidence" value="ECO:0007669"/>
    <property type="project" value="UniProtKB-EC"/>
</dbReference>
<dbReference type="Proteomes" id="UP000239685">
    <property type="component" value="Unassembled WGS sequence"/>
</dbReference>
<dbReference type="EMBL" id="FAVB01000002">
    <property type="protein sequence ID" value="CUU77576.1"/>
    <property type="molecule type" value="Genomic_DNA"/>
</dbReference>
<protein>
    <submittedName>
        <fullName evidence="6">Carbamoyl phosphate synthase large subunit</fullName>
        <ecNumber evidence="6">6.3.5.5</ecNumber>
    </submittedName>
</protein>
<proteinExistence type="predicted"/>
<accession>A0A0S4RU50</accession>
<dbReference type="GO" id="GO:0005524">
    <property type="term" value="F:ATP binding"/>
    <property type="evidence" value="ECO:0007669"/>
    <property type="project" value="UniProtKB-UniRule"/>
</dbReference>
<keyword evidence="8" id="KW-1185">Reference proteome</keyword>
<dbReference type="RefSeq" id="WP_059435058.1">
    <property type="nucleotide sequence ID" value="NZ_FAVB01000002.1"/>
</dbReference>
<dbReference type="Proteomes" id="UP000052237">
    <property type="component" value="Unassembled WGS sequence"/>
</dbReference>
<keyword evidence="3 4" id="KW-0067">ATP-binding</keyword>
<dbReference type="Pfam" id="PF13535">
    <property type="entry name" value="ATP-grasp_4"/>
    <property type="match status" value="1"/>
</dbReference>
<dbReference type="GO" id="GO:0046872">
    <property type="term" value="F:metal ion binding"/>
    <property type="evidence" value="ECO:0007669"/>
    <property type="project" value="InterPro"/>
</dbReference>
<dbReference type="AlphaFoldDB" id="A0A0S4RU50"/>